<organism evidence="1 2">
    <name type="scientific">Aquimarina amphilecti</name>
    <dbReference type="NCBI Taxonomy" id="1038014"/>
    <lineage>
        <taxon>Bacteria</taxon>
        <taxon>Pseudomonadati</taxon>
        <taxon>Bacteroidota</taxon>
        <taxon>Flavobacteriia</taxon>
        <taxon>Flavobacteriales</taxon>
        <taxon>Flavobacteriaceae</taxon>
        <taxon>Aquimarina</taxon>
    </lineage>
</organism>
<proteinExistence type="predicted"/>
<evidence type="ECO:0000313" key="2">
    <source>
        <dbReference type="Proteomes" id="UP000198521"/>
    </source>
</evidence>
<dbReference type="AlphaFoldDB" id="A0A1H7TIB7"/>
<evidence type="ECO:0000313" key="1">
    <source>
        <dbReference type="EMBL" id="SEL84463.1"/>
    </source>
</evidence>
<name>A0A1H7TIB7_AQUAM</name>
<accession>A0A1H7TIB7</accession>
<sequence>MIIDKFPLKHIVRNNIKINLFLIGYIFLSNTINSQNMEDFIEYDSFLIVEKPQKIYQGFYKDGKPYNGYFSKGNVEFPRVDFYKDGIAKFQYSLDVYQMALGGDEVYESEEEDSYQMNEDDYNEYVKNKYRPRLNIKSVYKNGKIADGYEYEEMSSAIFSKKIENREIKELHIDVFAMHYYQRTSMILKEDTIIIESPSIAAEGEKFQTNLTRKDSYWNLRYTLNEEYIGSKYFVIGEETNKLPKNSMLFIYDKNDNTYGYGTSDFKDFLPTLNLIDLTNIFFDKPEIFKSQKIDMFFRDLVEASIIETKRKEGTSPKEPEIYRGYLITGDPVNIVTGIRFYEDDKSSYYEEYANGNSVKKEKIDIINFQKVFKNYLNKIRND</sequence>
<reference evidence="2" key="1">
    <citation type="submission" date="2016-10" db="EMBL/GenBank/DDBJ databases">
        <authorList>
            <person name="Varghese N."/>
            <person name="Submissions S."/>
        </authorList>
    </citation>
    <scope>NUCLEOTIDE SEQUENCE [LARGE SCALE GENOMIC DNA]</scope>
    <source>
        <strain evidence="2">DSM 25232 / NCIMB 14723 / 92V</strain>
    </source>
</reference>
<dbReference type="OrthoDB" id="830908at2"/>
<gene>
    <name evidence="1" type="ORF">SAMN04487910_3448</name>
</gene>
<keyword evidence="2" id="KW-1185">Reference proteome</keyword>
<dbReference type="Proteomes" id="UP000198521">
    <property type="component" value="Unassembled WGS sequence"/>
</dbReference>
<dbReference type="EMBL" id="FOAB01000006">
    <property type="protein sequence ID" value="SEL84463.1"/>
    <property type="molecule type" value="Genomic_DNA"/>
</dbReference>
<protein>
    <submittedName>
        <fullName evidence="1">Uncharacterized protein</fullName>
    </submittedName>
</protein>
<dbReference type="STRING" id="1038014.SAMN04487910_3448"/>